<evidence type="ECO:0000313" key="3">
    <source>
        <dbReference type="Proteomes" id="UP000094412"/>
    </source>
</evidence>
<accession>A0A1C2DSZ0</accession>
<evidence type="ECO:0000256" key="1">
    <source>
        <dbReference type="SAM" id="Phobius"/>
    </source>
</evidence>
<keyword evidence="1" id="KW-0812">Transmembrane</keyword>
<name>A0A1C2DSZ0_9HYPH</name>
<evidence type="ECO:0000313" key="2">
    <source>
        <dbReference type="EMBL" id="OCX17889.1"/>
    </source>
</evidence>
<reference evidence="2 3" key="1">
    <citation type="submission" date="2016-08" db="EMBL/GenBank/DDBJ databases">
        <title>Whole genome sequence of Mesorhizobium sp. strain UASWS1009 isolated from industrial sewage.</title>
        <authorList>
            <person name="Crovadore J."/>
            <person name="Calmin G."/>
            <person name="Chablais R."/>
            <person name="Cochard B."/>
            <person name="Lefort F."/>
        </authorList>
    </citation>
    <scope>NUCLEOTIDE SEQUENCE [LARGE SCALE GENOMIC DNA]</scope>
    <source>
        <strain evidence="2 3">UASWS1009</strain>
    </source>
</reference>
<proteinExistence type="predicted"/>
<comment type="caution">
    <text evidence="2">The sequence shown here is derived from an EMBL/GenBank/DDBJ whole genome shotgun (WGS) entry which is preliminary data.</text>
</comment>
<dbReference type="EMBL" id="MDEO01000032">
    <property type="protein sequence ID" value="OCX17889.1"/>
    <property type="molecule type" value="Genomic_DNA"/>
</dbReference>
<keyword evidence="3" id="KW-1185">Reference proteome</keyword>
<keyword evidence="1" id="KW-0472">Membrane</keyword>
<sequence>MSKFAIVAAIGIFLAWTLLAVAAYGLVDVLGGWLSTNSGVLLQGGKDVAGAVGVGKELVDKVDVQGTASLVQQVLAGALVIARPAIVALWLLGALAIVAAPFALRRMGLLRRSGH</sequence>
<keyword evidence="1" id="KW-1133">Transmembrane helix</keyword>
<gene>
    <name evidence="2" type="ORF">QV13_13290</name>
</gene>
<dbReference type="AlphaFoldDB" id="A0A1C2DSZ0"/>
<dbReference type="OrthoDB" id="8083168at2"/>
<feature type="transmembrane region" description="Helical" evidence="1">
    <location>
        <begin position="85"/>
        <end position="104"/>
    </location>
</feature>
<organism evidence="2 3">
    <name type="scientific">Mesorhizobium hungaricum</name>
    <dbReference type="NCBI Taxonomy" id="1566387"/>
    <lineage>
        <taxon>Bacteria</taxon>
        <taxon>Pseudomonadati</taxon>
        <taxon>Pseudomonadota</taxon>
        <taxon>Alphaproteobacteria</taxon>
        <taxon>Hyphomicrobiales</taxon>
        <taxon>Phyllobacteriaceae</taxon>
        <taxon>Mesorhizobium</taxon>
    </lineage>
</organism>
<dbReference type="Proteomes" id="UP000094412">
    <property type="component" value="Unassembled WGS sequence"/>
</dbReference>
<protein>
    <submittedName>
        <fullName evidence="2">Uncharacterized protein</fullName>
    </submittedName>
</protein>